<dbReference type="EMBL" id="MU970155">
    <property type="protein sequence ID" value="KAK9319892.1"/>
    <property type="molecule type" value="Genomic_DNA"/>
</dbReference>
<keyword evidence="2" id="KW-1185">Reference proteome</keyword>
<evidence type="ECO:0000313" key="2">
    <source>
        <dbReference type="Proteomes" id="UP001489719"/>
    </source>
</evidence>
<protein>
    <submittedName>
        <fullName evidence="1">Uncharacterized protein</fullName>
    </submittedName>
</protein>
<name>A0ACC3TFF9_9ASCO</name>
<gene>
    <name evidence="1" type="ORF">V1517DRAFT_25362</name>
</gene>
<proteinExistence type="predicted"/>
<sequence length="709" mass="80044">MDDHSQLNSPSSVSPLTLSSGFSNSYFRQGMMNPGSQQPSQASERRWYGWFTWLKTRRLKRTMRSVLLFCIVFALIFAIGQYWRSFDIDSSIATFSAGLTDHSTSATPTTTNTDKPQAQPDGDDGSSSRTESDRIADLRNVERPKFQAELEMTRKLAAHPTPLSLLRYCSNSRYKQSNANFLVSAVTDEGTVARMDFGRSPQAPRYNPNILPFPKDYKHPYIGFARQSPRKMLFHHEIVWCEMDWAETPVIGRKILACVGKPKKLNLDEWITKAGLCKTHKYLGLKQGHTDPRILFSPLGEPLMVVGTNGLSNCMNQFVIDLRFVIPGLSTKMKLYDVPIRFKKLTELPRPEYNEIEKNWFLMWDESGVEYVQHETEERSISAVALPHDKQINIATPGDQKCVTSLKRRLGRSGQANNIHQATNSLRVTLCDFPCIPTIHNTVIIELMHMKYMNKLELFYRRYAIIMNATAPFDIIGRTGNLMYAGTDENVMLYTVSMAWDHENYRQHEDWNETVHGGHWFFDEVEERERKAAEQMSKTLDVENANNEEQGQTTMEEKRQRLRKRATPADDMDDEIDDLNTSAISTSVAATLSTSTVTVTTLSASSSGTSLTTSASSTTSSAASHSGTSPATERNVADDLKTTNSPPKSAVTRHPTTGQSYPQNPLVNKYYHGWLDDMIMINVGINDADSGVLHVRARDMLECVHICKD</sequence>
<dbReference type="Proteomes" id="UP001489719">
    <property type="component" value="Unassembled WGS sequence"/>
</dbReference>
<accession>A0ACC3TFF9</accession>
<reference evidence="2" key="1">
    <citation type="journal article" date="2024" name="Front. Bioeng. Biotechnol.">
        <title>Genome-scale model development and genomic sequencing of the oleaginous clade Lipomyces.</title>
        <authorList>
            <person name="Czajka J.J."/>
            <person name="Han Y."/>
            <person name="Kim J."/>
            <person name="Mondo S.J."/>
            <person name="Hofstad B.A."/>
            <person name="Robles A."/>
            <person name="Haridas S."/>
            <person name="Riley R."/>
            <person name="LaButti K."/>
            <person name="Pangilinan J."/>
            <person name="Andreopoulos W."/>
            <person name="Lipzen A."/>
            <person name="Yan J."/>
            <person name="Wang M."/>
            <person name="Ng V."/>
            <person name="Grigoriev I.V."/>
            <person name="Spatafora J.W."/>
            <person name="Magnuson J.K."/>
            <person name="Baker S.E."/>
            <person name="Pomraning K.R."/>
        </authorList>
    </citation>
    <scope>NUCLEOTIDE SEQUENCE [LARGE SCALE GENOMIC DNA]</scope>
    <source>
        <strain evidence="2">CBS 10300</strain>
    </source>
</reference>
<evidence type="ECO:0000313" key="1">
    <source>
        <dbReference type="EMBL" id="KAK9319892.1"/>
    </source>
</evidence>
<comment type="caution">
    <text evidence="1">The sequence shown here is derived from an EMBL/GenBank/DDBJ whole genome shotgun (WGS) entry which is preliminary data.</text>
</comment>
<organism evidence="1 2">
    <name type="scientific">Lipomyces orientalis</name>
    <dbReference type="NCBI Taxonomy" id="1233043"/>
    <lineage>
        <taxon>Eukaryota</taxon>
        <taxon>Fungi</taxon>
        <taxon>Dikarya</taxon>
        <taxon>Ascomycota</taxon>
        <taxon>Saccharomycotina</taxon>
        <taxon>Lipomycetes</taxon>
        <taxon>Lipomycetales</taxon>
        <taxon>Lipomycetaceae</taxon>
        <taxon>Lipomyces</taxon>
    </lineage>
</organism>